<dbReference type="GO" id="GO:0000727">
    <property type="term" value="P:double-strand break repair via break-induced replication"/>
    <property type="evidence" value="ECO:0007669"/>
    <property type="project" value="TreeGrafter"/>
</dbReference>
<dbReference type="GO" id="GO:0003682">
    <property type="term" value="F:chromatin binding"/>
    <property type="evidence" value="ECO:0007669"/>
    <property type="project" value="TreeGrafter"/>
</dbReference>
<proteinExistence type="evidence at transcript level"/>
<evidence type="ECO:0000313" key="6">
    <source>
        <dbReference type="EMBL" id="CAB3229254.1"/>
    </source>
</evidence>
<reference evidence="6" key="1">
    <citation type="submission" date="2020-04" db="EMBL/GenBank/DDBJ databases">
        <authorList>
            <person name="Neveu A P."/>
        </authorList>
    </citation>
    <scope>NUCLEOTIDE SEQUENCE</scope>
    <source>
        <tissue evidence="6">Whole embryo</tissue>
    </source>
</reference>
<evidence type="ECO:0000256" key="1">
    <source>
        <dbReference type="ARBA" id="ARBA00004123"/>
    </source>
</evidence>
<evidence type="ECO:0000256" key="4">
    <source>
        <dbReference type="ARBA" id="ARBA00023242"/>
    </source>
</evidence>
<dbReference type="GO" id="GO:1902977">
    <property type="term" value="P:mitotic DNA replication preinitiation complex assembly"/>
    <property type="evidence" value="ECO:0007669"/>
    <property type="project" value="TreeGrafter"/>
</dbReference>
<dbReference type="PANTHER" id="PTHR10507:SF0">
    <property type="entry name" value="CELL DIVISION CONTROL PROTEIN 45 HOMOLOG"/>
    <property type="match status" value="1"/>
</dbReference>
<dbReference type="EMBL" id="LR783766">
    <property type="protein sequence ID" value="CAB3229254.1"/>
    <property type="molecule type" value="mRNA"/>
</dbReference>
<evidence type="ECO:0000256" key="2">
    <source>
        <dbReference type="ARBA" id="ARBA00010727"/>
    </source>
</evidence>
<name>A0A6F9D9G5_9ASCI</name>
<dbReference type="AlphaFoldDB" id="A0A6F9D9G5"/>
<evidence type="ECO:0000256" key="5">
    <source>
        <dbReference type="ARBA" id="ARBA00023306"/>
    </source>
</evidence>
<dbReference type="GO" id="GO:0031261">
    <property type="term" value="C:DNA replication preinitiation complex"/>
    <property type="evidence" value="ECO:0007669"/>
    <property type="project" value="TreeGrafter"/>
</dbReference>
<keyword evidence="5" id="KW-0131">Cell cycle</keyword>
<dbReference type="PANTHER" id="PTHR10507">
    <property type="entry name" value="CDC45-RELATED PROTEIN"/>
    <property type="match status" value="1"/>
</dbReference>
<dbReference type="GO" id="GO:0003688">
    <property type="term" value="F:DNA replication origin binding"/>
    <property type="evidence" value="ECO:0007669"/>
    <property type="project" value="TreeGrafter"/>
</dbReference>
<sequence>MLLTDPVKDFFHKIVHQRVLVMVALDVDALCACKILQSLFRCDNIQYTLVPVSKKSDLVREYEEHKEQNKHIILLNCGANIDLLNTLDPSEDVTFYVIDSHRPIDLVNFYCERQVYLILKHNQQEIDAIPDYDVIYREYDSDEEESEGDDDTEQVSKRRRFDEASLMRKKERREWEERRKEIIFDYEEFSYYGTCASLIVYDLAWRMSKDNNELLWWAIAGVTDQFQNKRIGRDRYVTGVLELQGHMSRLNHANEDEDNSKSIDCMRINFEHDLDLALYRHWSLFESLCHSISTVSAFKVWTNIGMKKLHQFLAEMGIPLTQCKQNYEFMDTKMRDNLQTLVEESALKFGLKNLKFQSFSAQYGFNHKICASDAVYSVNALLENIKLTDTNGMTDKSNFVDALEGLSRISAPKMKEGLELAKLQLQAIRNNVGTFIDVGQVLSYGPFLYTSIKEGSPDYKYFSHPTHLNLFSHYLLQSYVRSLGKSKREKAIHLPLVICAPCDIEEGISIIAGIPPLADDSRKNLFGNAFIHAAERTKSRTSHDYFDSSIITMKNEDRSKFIDALITIMT</sequence>
<dbReference type="GO" id="GO:0003697">
    <property type="term" value="F:single-stranded DNA binding"/>
    <property type="evidence" value="ECO:0007669"/>
    <property type="project" value="TreeGrafter"/>
</dbReference>
<organism evidence="6">
    <name type="scientific">Phallusia mammillata</name>
    <dbReference type="NCBI Taxonomy" id="59560"/>
    <lineage>
        <taxon>Eukaryota</taxon>
        <taxon>Metazoa</taxon>
        <taxon>Chordata</taxon>
        <taxon>Tunicata</taxon>
        <taxon>Ascidiacea</taxon>
        <taxon>Phlebobranchia</taxon>
        <taxon>Ascidiidae</taxon>
        <taxon>Phallusia</taxon>
    </lineage>
</organism>
<keyword evidence="4" id="KW-0539">Nucleus</keyword>
<keyword evidence="3" id="KW-0235">DNA replication</keyword>
<comment type="similarity">
    <text evidence="2">Belongs to the CDC45 family.</text>
</comment>
<dbReference type="GO" id="GO:0006270">
    <property type="term" value="P:DNA replication initiation"/>
    <property type="evidence" value="ECO:0007669"/>
    <property type="project" value="InterPro"/>
</dbReference>
<dbReference type="InterPro" id="IPR003874">
    <property type="entry name" value="CDC45"/>
</dbReference>
<evidence type="ECO:0000256" key="3">
    <source>
        <dbReference type="ARBA" id="ARBA00022705"/>
    </source>
</evidence>
<comment type="subcellular location">
    <subcellularLocation>
        <location evidence="1">Nucleus</location>
    </subcellularLocation>
</comment>
<gene>
    <name evidence="6" type="primary">Cdc45</name>
</gene>
<accession>A0A6F9D9G5</accession>
<dbReference type="Pfam" id="PF02724">
    <property type="entry name" value="CDC45"/>
    <property type="match status" value="2"/>
</dbReference>
<protein>
    <submittedName>
        <fullName evidence="6">Cdc45 protein</fullName>
    </submittedName>
</protein>